<dbReference type="AlphaFoldDB" id="A0A382YJ03"/>
<accession>A0A382YJ03</accession>
<dbReference type="SUPFAM" id="SSF53300">
    <property type="entry name" value="vWA-like"/>
    <property type="match status" value="1"/>
</dbReference>
<feature type="non-terminal residue" evidence="2">
    <location>
        <position position="133"/>
    </location>
</feature>
<evidence type="ECO:0000259" key="1">
    <source>
        <dbReference type="PROSITE" id="PS50234"/>
    </source>
</evidence>
<dbReference type="Gene3D" id="3.40.50.410">
    <property type="entry name" value="von Willebrand factor, type A domain"/>
    <property type="match status" value="1"/>
</dbReference>
<reference evidence="2" key="1">
    <citation type="submission" date="2018-05" db="EMBL/GenBank/DDBJ databases">
        <authorList>
            <person name="Lanie J.A."/>
            <person name="Ng W.-L."/>
            <person name="Kazmierczak K.M."/>
            <person name="Andrzejewski T.M."/>
            <person name="Davidsen T.M."/>
            <person name="Wayne K.J."/>
            <person name="Tettelin H."/>
            <person name="Glass J.I."/>
            <person name="Rusch D."/>
            <person name="Podicherti R."/>
            <person name="Tsui H.-C.T."/>
            <person name="Winkler M.E."/>
        </authorList>
    </citation>
    <scope>NUCLEOTIDE SEQUENCE</scope>
</reference>
<dbReference type="EMBL" id="UINC01176212">
    <property type="protein sequence ID" value="SVD83233.1"/>
    <property type="molecule type" value="Genomic_DNA"/>
</dbReference>
<dbReference type="InterPro" id="IPR002035">
    <property type="entry name" value="VWF_A"/>
</dbReference>
<proteinExistence type="predicted"/>
<gene>
    <name evidence="2" type="ORF">METZ01_LOCUS436087</name>
</gene>
<dbReference type="Pfam" id="PF13519">
    <property type="entry name" value="VWA_2"/>
    <property type="match status" value="1"/>
</dbReference>
<dbReference type="InterPro" id="IPR036465">
    <property type="entry name" value="vWFA_dom_sf"/>
</dbReference>
<feature type="domain" description="VWFA" evidence="1">
    <location>
        <begin position="53"/>
        <end position="133"/>
    </location>
</feature>
<evidence type="ECO:0000313" key="2">
    <source>
        <dbReference type="EMBL" id="SVD83233.1"/>
    </source>
</evidence>
<dbReference type="PROSITE" id="PS50234">
    <property type="entry name" value="VWFA"/>
    <property type="match status" value="1"/>
</dbReference>
<name>A0A382YJ03_9ZZZZ</name>
<protein>
    <recommendedName>
        <fullName evidence="1">VWFA domain-containing protein</fullName>
    </recommendedName>
</protein>
<organism evidence="2">
    <name type="scientific">marine metagenome</name>
    <dbReference type="NCBI Taxonomy" id="408172"/>
    <lineage>
        <taxon>unclassified sequences</taxon>
        <taxon>metagenomes</taxon>
        <taxon>ecological metagenomes</taxon>
    </lineage>
</organism>
<sequence>MLNTNHSLRNFFLQLKQAALAALLIFASSSGQADDTDIYMGTGTSDAAETHPNVLFILDTSGSMNSRDAGANRRTSRMKVLKEAMDDLLTTLDNVNVGISRFSNSGGSVIFPISPINGNANLVIGESSTIQAL</sequence>